<proteinExistence type="predicted"/>
<dbReference type="EMBL" id="MU250536">
    <property type="protein sequence ID" value="KAG7445486.1"/>
    <property type="molecule type" value="Genomic_DNA"/>
</dbReference>
<keyword evidence="2" id="KW-1185">Reference proteome</keyword>
<sequence>REIEQRWLHMVNRRMRQDCILSDKKKFQKKAIQTTNKNLVLITWAGSIMNEHQFLKDWMETVGVLVSMR</sequence>
<accession>A0A9P7VQC8</accession>
<dbReference type="GeneID" id="66105580"/>
<evidence type="ECO:0000313" key="2">
    <source>
        <dbReference type="Proteomes" id="UP000812287"/>
    </source>
</evidence>
<protein>
    <submittedName>
        <fullName evidence="1">Uncharacterized protein</fullName>
    </submittedName>
</protein>
<dbReference type="Proteomes" id="UP000812287">
    <property type="component" value="Unassembled WGS sequence"/>
</dbReference>
<feature type="non-terminal residue" evidence="1">
    <location>
        <position position="1"/>
    </location>
</feature>
<dbReference type="RefSeq" id="XP_043038986.1">
    <property type="nucleotide sequence ID" value="XM_043183283.1"/>
</dbReference>
<dbReference type="OrthoDB" id="3253907at2759"/>
<dbReference type="AlphaFoldDB" id="A0A9P7VQC8"/>
<comment type="caution">
    <text evidence="1">The sequence shown here is derived from an EMBL/GenBank/DDBJ whole genome shotgun (WGS) entry which is preliminary data.</text>
</comment>
<gene>
    <name evidence="1" type="ORF">BT62DRAFT_896988</name>
</gene>
<name>A0A9P7VQC8_9AGAR</name>
<evidence type="ECO:0000313" key="1">
    <source>
        <dbReference type="EMBL" id="KAG7445486.1"/>
    </source>
</evidence>
<organism evidence="1 2">
    <name type="scientific">Guyanagaster necrorhizus</name>
    <dbReference type="NCBI Taxonomy" id="856835"/>
    <lineage>
        <taxon>Eukaryota</taxon>
        <taxon>Fungi</taxon>
        <taxon>Dikarya</taxon>
        <taxon>Basidiomycota</taxon>
        <taxon>Agaricomycotina</taxon>
        <taxon>Agaricomycetes</taxon>
        <taxon>Agaricomycetidae</taxon>
        <taxon>Agaricales</taxon>
        <taxon>Marasmiineae</taxon>
        <taxon>Physalacriaceae</taxon>
        <taxon>Guyanagaster</taxon>
    </lineage>
</organism>
<reference evidence="1" key="1">
    <citation type="submission" date="2020-11" db="EMBL/GenBank/DDBJ databases">
        <title>Adaptations for nitrogen fixation in a non-lichenized fungal sporocarp promotes dispersal by wood-feeding termites.</title>
        <authorList>
            <consortium name="DOE Joint Genome Institute"/>
            <person name="Koch R.A."/>
            <person name="Yoon G."/>
            <person name="Arayal U."/>
            <person name="Lail K."/>
            <person name="Amirebrahimi M."/>
            <person name="Labutti K."/>
            <person name="Lipzen A."/>
            <person name="Riley R."/>
            <person name="Barry K."/>
            <person name="Henrissat B."/>
            <person name="Grigoriev I.V."/>
            <person name="Herr J.R."/>
            <person name="Aime M.C."/>
        </authorList>
    </citation>
    <scope>NUCLEOTIDE SEQUENCE</scope>
    <source>
        <strain evidence="1">MCA 3950</strain>
    </source>
</reference>